<comment type="caution">
    <text evidence="1">The sequence shown here is derived from an EMBL/GenBank/DDBJ whole genome shotgun (WGS) entry which is preliminary data.</text>
</comment>
<proteinExistence type="predicted"/>
<name>A0A3N0YD14_ANAGA</name>
<reference evidence="1 2" key="1">
    <citation type="submission" date="2018-10" db="EMBL/GenBank/DDBJ databases">
        <title>Genome assembly for a Yunnan-Guizhou Plateau 3E fish, Anabarilius grahami (Regan), and its evolutionary and genetic applications.</title>
        <authorList>
            <person name="Jiang W."/>
        </authorList>
    </citation>
    <scope>NUCLEOTIDE SEQUENCE [LARGE SCALE GENOMIC DNA]</scope>
    <source>
        <strain evidence="1">AG-KIZ</strain>
        <tissue evidence="1">Muscle</tissue>
    </source>
</reference>
<keyword evidence="2" id="KW-1185">Reference proteome</keyword>
<gene>
    <name evidence="1" type="ORF">DPX16_15619</name>
</gene>
<dbReference type="EMBL" id="RJVU01046887">
    <property type="protein sequence ID" value="ROL44126.1"/>
    <property type="molecule type" value="Genomic_DNA"/>
</dbReference>
<evidence type="ECO:0000313" key="2">
    <source>
        <dbReference type="Proteomes" id="UP000281406"/>
    </source>
</evidence>
<protein>
    <submittedName>
        <fullName evidence="1">Uncharacterized protein</fullName>
    </submittedName>
</protein>
<organism evidence="1 2">
    <name type="scientific">Anabarilius grahami</name>
    <name type="common">Kanglang fish</name>
    <name type="synonym">Barilius grahami</name>
    <dbReference type="NCBI Taxonomy" id="495550"/>
    <lineage>
        <taxon>Eukaryota</taxon>
        <taxon>Metazoa</taxon>
        <taxon>Chordata</taxon>
        <taxon>Craniata</taxon>
        <taxon>Vertebrata</taxon>
        <taxon>Euteleostomi</taxon>
        <taxon>Actinopterygii</taxon>
        <taxon>Neopterygii</taxon>
        <taxon>Teleostei</taxon>
        <taxon>Ostariophysi</taxon>
        <taxon>Cypriniformes</taxon>
        <taxon>Xenocyprididae</taxon>
        <taxon>Xenocypridinae</taxon>
        <taxon>Xenocypridinae incertae sedis</taxon>
        <taxon>Anabarilius</taxon>
    </lineage>
</organism>
<dbReference type="AlphaFoldDB" id="A0A3N0YD14"/>
<evidence type="ECO:0000313" key="1">
    <source>
        <dbReference type="EMBL" id="ROL44126.1"/>
    </source>
</evidence>
<dbReference type="Proteomes" id="UP000281406">
    <property type="component" value="Unassembled WGS sequence"/>
</dbReference>
<sequence>MGGKNLLLDAAKLKFPNSAKSISLERFNKIYKLCAWNVWDCVADGQQYCRANEKQSVSSSDMLRGRAEVTTHTLINIALISGQVSICWASSLVYKDISACWGHRTHDSVVMDCSVVQWMLSLKVKVKVTYKIISTYLISPGMPRLETGTTDTLGEYTVCLGCGRGGEAVLCALAAIRGMEQ</sequence>
<accession>A0A3N0YD14</accession>